<dbReference type="OrthoDB" id="9944568at2759"/>
<dbReference type="NCBIfam" id="TIGR01297">
    <property type="entry name" value="CDF"/>
    <property type="match status" value="1"/>
</dbReference>
<keyword evidence="8 10" id="KW-0472">Membrane</keyword>
<evidence type="ECO:0000259" key="11">
    <source>
        <dbReference type="Pfam" id="PF01545"/>
    </source>
</evidence>
<evidence type="ECO:0000256" key="8">
    <source>
        <dbReference type="ARBA" id="ARBA00023136"/>
    </source>
</evidence>
<dbReference type="GO" id="GO:0005385">
    <property type="term" value="F:zinc ion transmembrane transporter activity"/>
    <property type="evidence" value="ECO:0007669"/>
    <property type="project" value="TreeGrafter"/>
</dbReference>
<evidence type="ECO:0000256" key="7">
    <source>
        <dbReference type="ARBA" id="ARBA00023065"/>
    </source>
</evidence>
<keyword evidence="14" id="KW-1185">Reference proteome</keyword>
<keyword evidence="4 10" id="KW-0812">Transmembrane</keyword>
<accession>C1EB91</accession>
<feature type="region of interest" description="Disordered" evidence="9">
    <location>
        <begin position="32"/>
        <end position="58"/>
    </location>
</feature>
<proteinExistence type="inferred from homology"/>
<dbReference type="InterPro" id="IPR027470">
    <property type="entry name" value="Cation_efflux_CTD"/>
</dbReference>
<evidence type="ECO:0000256" key="4">
    <source>
        <dbReference type="ARBA" id="ARBA00022692"/>
    </source>
</evidence>
<gene>
    <name evidence="13" type="ORF">MICPUN_60348</name>
</gene>
<dbReference type="EMBL" id="CP001328">
    <property type="protein sequence ID" value="ACO64991.1"/>
    <property type="molecule type" value="Genomic_DNA"/>
</dbReference>
<feature type="transmembrane region" description="Helical" evidence="10">
    <location>
        <begin position="286"/>
        <end position="306"/>
    </location>
</feature>
<keyword evidence="3" id="KW-0813">Transport</keyword>
<feature type="transmembrane region" description="Helical" evidence="10">
    <location>
        <begin position="365"/>
        <end position="386"/>
    </location>
</feature>
<feature type="domain" description="Cation efflux protein transmembrane" evidence="11">
    <location>
        <begin position="166"/>
        <end position="217"/>
    </location>
</feature>
<dbReference type="Pfam" id="PF16916">
    <property type="entry name" value="ZT_dimer"/>
    <property type="match status" value="1"/>
</dbReference>
<dbReference type="InterPro" id="IPR050681">
    <property type="entry name" value="CDF/SLC30A"/>
</dbReference>
<keyword evidence="7" id="KW-0406">Ion transport</keyword>
<dbReference type="InterPro" id="IPR002524">
    <property type="entry name" value="Cation_efflux"/>
</dbReference>
<dbReference type="Pfam" id="PF01545">
    <property type="entry name" value="Cation_efflux"/>
    <property type="match status" value="2"/>
</dbReference>
<keyword evidence="6 10" id="KW-1133">Transmembrane helix</keyword>
<comment type="similarity">
    <text evidence="2">Belongs to the cation diffusion facilitator (CDF) transporter (TC 2.A.4) family. SLC30A subfamily.</text>
</comment>
<feature type="transmembrane region" description="Helical" evidence="10">
    <location>
        <begin position="195"/>
        <end position="214"/>
    </location>
</feature>
<dbReference type="SUPFAM" id="SSF161111">
    <property type="entry name" value="Cation efflux protein transmembrane domain-like"/>
    <property type="match status" value="1"/>
</dbReference>
<dbReference type="FunCoup" id="C1EB91">
    <property type="interactions" value="596"/>
</dbReference>
<dbReference type="InParanoid" id="C1EB91"/>
<dbReference type="RefSeq" id="XP_002503733.1">
    <property type="nucleotide sequence ID" value="XM_002503687.1"/>
</dbReference>
<evidence type="ECO:0000256" key="10">
    <source>
        <dbReference type="SAM" id="Phobius"/>
    </source>
</evidence>
<feature type="transmembrane region" description="Helical" evidence="10">
    <location>
        <begin position="252"/>
        <end position="274"/>
    </location>
</feature>
<dbReference type="eggNOG" id="KOG1482">
    <property type="taxonomic scope" value="Eukaryota"/>
</dbReference>
<dbReference type="AlphaFoldDB" id="C1EB91"/>
<dbReference type="PANTHER" id="PTHR11562">
    <property type="entry name" value="CATION EFFLUX PROTEIN/ ZINC TRANSPORTER"/>
    <property type="match status" value="1"/>
</dbReference>
<evidence type="ECO:0000256" key="2">
    <source>
        <dbReference type="ARBA" id="ARBA00008873"/>
    </source>
</evidence>
<organism evidence="13 14">
    <name type="scientific">Micromonas commoda (strain RCC299 / NOUM17 / CCMP2709)</name>
    <name type="common">Picoplanktonic green alga</name>
    <dbReference type="NCBI Taxonomy" id="296587"/>
    <lineage>
        <taxon>Eukaryota</taxon>
        <taxon>Viridiplantae</taxon>
        <taxon>Chlorophyta</taxon>
        <taxon>Mamiellophyceae</taxon>
        <taxon>Mamiellales</taxon>
        <taxon>Mamiellaceae</taxon>
        <taxon>Micromonas</taxon>
    </lineage>
</organism>
<evidence type="ECO:0000256" key="6">
    <source>
        <dbReference type="ARBA" id="ARBA00022989"/>
    </source>
</evidence>
<evidence type="ECO:0000256" key="3">
    <source>
        <dbReference type="ARBA" id="ARBA00022448"/>
    </source>
</evidence>
<dbReference type="STRING" id="296587.C1EB91"/>
<dbReference type="PANTHER" id="PTHR11562:SF17">
    <property type="entry name" value="RE54080P-RELATED"/>
    <property type="match status" value="1"/>
</dbReference>
<dbReference type="GO" id="GO:0005886">
    <property type="term" value="C:plasma membrane"/>
    <property type="evidence" value="ECO:0007669"/>
    <property type="project" value="TreeGrafter"/>
</dbReference>
<dbReference type="Gene3D" id="1.20.1510.10">
    <property type="entry name" value="Cation efflux protein transmembrane domain"/>
    <property type="match status" value="1"/>
</dbReference>
<evidence type="ECO:0000313" key="14">
    <source>
        <dbReference type="Proteomes" id="UP000002009"/>
    </source>
</evidence>
<comment type="subcellular location">
    <subcellularLocation>
        <location evidence="1">Membrane</location>
        <topology evidence="1">Multi-pass membrane protein</topology>
    </subcellularLocation>
</comment>
<evidence type="ECO:0000259" key="12">
    <source>
        <dbReference type="Pfam" id="PF16916"/>
    </source>
</evidence>
<reference evidence="13 14" key="1">
    <citation type="journal article" date="2009" name="Science">
        <title>Green evolution and dynamic adaptations revealed by genomes of the marine picoeukaryotes Micromonas.</title>
        <authorList>
            <person name="Worden A.Z."/>
            <person name="Lee J.H."/>
            <person name="Mock T."/>
            <person name="Rouze P."/>
            <person name="Simmons M.P."/>
            <person name="Aerts A.L."/>
            <person name="Allen A.E."/>
            <person name="Cuvelier M.L."/>
            <person name="Derelle E."/>
            <person name="Everett M.V."/>
            <person name="Foulon E."/>
            <person name="Grimwood J."/>
            <person name="Gundlach H."/>
            <person name="Henrissat B."/>
            <person name="Napoli C."/>
            <person name="McDonald S.M."/>
            <person name="Parker M.S."/>
            <person name="Rombauts S."/>
            <person name="Salamov A."/>
            <person name="Von Dassow P."/>
            <person name="Badger J.H."/>
            <person name="Coutinho P.M."/>
            <person name="Demir E."/>
            <person name="Dubchak I."/>
            <person name="Gentemann C."/>
            <person name="Eikrem W."/>
            <person name="Gready J.E."/>
            <person name="John U."/>
            <person name="Lanier W."/>
            <person name="Lindquist E.A."/>
            <person name="Lucas S."/>
            <person name="Mayer K.F."/>
            <person name="Moreau H."/>
            <person name="Not F."/>
            <person name="Otillar R."/>
            <person name="Panaud O."/>
            <person name="Pangilinan J."/>
            <person name="Paulsen I."/>
            <person name="Piegu B."/>
            <person name="Poliakov A."/>
            <person name="Robbens S."/>
            <person name="Schmutz J."/>
            <person name="Toulza E."/>
            <person name="Wyss T."/>
            <person name="Zelensky A."/>
            <person name="Zhou K."/>
            <person name="Armbrust E.V."/>
            <person name="Bhattacharya D."/>
            <person name="Goodenough U.W."/>
            <person name="Van de Peer Y."/>
            <person name="Grigoriev I.V."/>
        </authorList>
    </citation>
    <scope>NUCLEOTIDE SEQUENCE [LARGE SCALE GENOMIC DNA]</scope>
    <source>
        <strain evidence="14">RCC299 / NOUM17</strain>
    </source>
</reference>
<name>C1EB91_MICCC</name>
<keyword evidence="5" id="KW-0862">Zinc</keyword>
<evidence type="ECO:0000256" key="9">
    <source>
        <dbReference type="SAM" id="MobiDB-lite"/>
    </source>
</evidence>
<dbReference type="KEGG" id="mis:MICPUN_60348"/>
<feature type="domain" description="Cation efflux protein transmembrane" evidence="11">
    <location>
        <begin position="243"/>
        <end position="394"/>
    </location>
</feature>
<dbReference type="GeneID" id="8245373"/>
<protein>
    <submittedName>
        <fullName evidence="13">Cation diffusion facilitator family</fullName>
    </submittedName>
</protein>
<dbReference type="Proteomes" id="UP000002009">
    <property type="component" value="Chromosome 7"/>
</dbReference>
<sequence length="512" mass="53913">MSQTAAPPTRRPGRARVLTEADLDLELAEEAGHVGNGDSHGHGHEHGTVGSSARRPGRARVLTEADLDLELAEEAGHVGLNGDSHGHGHGHGHGDLGHGHGDLGHGHSHSRVFRAYGRCHGFDVDVSTGGWFNAGHADNLFGGTGFGRRIVPVKRAARLRRRLYGALCVSGLYAIAEFTAATISGSTALLADGLHMTSDFVSYGLSLGILELTLRQQRRHLKLKDSDSTEADATRDDDYAEMLTFGFARLEVLGALGIILVVWGATLALVVEAIKRMSAPPGVDGATVVFTACGGLVVDVVLLWLLDRDPGGGNSNGHGHSHGTGELGARAMFLHVLGDLFGTILVCVGGAIIWGTGGRDSNLAVIDPVCTLCFACIVVATMYPFALRMLRVLLEAAPPGASTRKIADALESEVPGVVGVHCLHLWELSPGKSALMAHVHVLTQEKERAGEALERALSRATRLLQKKFGINHTTLQMTATPEKGGWAACGMVGKPPVKCDKCDALVDAASNV</sequence>
<keyword evidence="5" id="KW-0864">Zinc transport</keyword>
<feature type="transmembrane region" description="Helical" evidence="10">
    <location>
        <begin position="327"/>
        <end position="353"/>
    </location>
</feature>
<evidence type="ECO:0000256" key="5">
    <source>
        <dbReference type="ARBA" id="ARBA00022906"/>
    </source>
</evidence>
<feature type="domain" description="Cation efflux protein cytoplasmic" evidence="12">
    <location>
        <begin position="398"/>
        <end position="477"/>
    </location>
</feature>
<evidence type="ECO:0000256" key="1">
    <source>
        <dbReference type="ARBA" id="ARBA00004141"/>
    </source>
</evidence>
<dbReference type="InterPro" id="IPR027469">
    <property type="entry name" value="Cation_efflux_TMD_sf"/>
</dbReference>
<evidence type="ECO:0000313" key="13">
    <source>
        <dbReference type="EMBL" id="ACO64991.1"/>
    </source>
</evidence>
<dbReference type="InterPro" id="IPR058533">
    <property type="entry name" value="Cation_efflux_TM"/>
</dbReference>
<feature type="transmembrane region" description="Helical" evidence="10">
    <location>
        <begin position="163"/>
        <end position="183"/>
    </location>
</feature>
<dbReference type="OMA" id="NGLHTWS"/>